<dbReference type="Proteomes" id="UP001218218">
    <property type="component" value="Unassembled WGS sequence"/>
</dbReference>
<comment type="caution">
    <text evidence="2">The sequence shown here is derived from an EMBL/GenBank/DDBJ whole genome shotgun (WGS) entry which is preliminary data.</text>
</comment>
<proteinExistence type="predicted"/>
<evidence type="ECO:0000313" key="2">
    <source>
        <dbReference type="EMBL" id="KAJ7363877.1"/>
    </source>
</evidence>
<name>A0AAD7F2V6_9AGAR</name>
<feature type="region of interest" description="Disordered" evidence="1">
    <location>
        <begin position="107"/>
        <end position="136"/>
    </location>
</feature>
<accession>A0AAD7F2V6</accession>
<evidence type="ECO:0000256" key="1">
    <source>
        <dbReference type="SAM" id="MobiDB-lite"/>
    </source>
</evidence>
<feature type="compositionally biased region" description="Polar residues" evidence="1">
    <location>
        <begin position="354"/>
        <end position="365"/>
    </location>
</feature>
<feature type="region of interest" description="Disordered" evidence="1">
    <location>
        <begin position="354"/>
        <end position="373"/>
    </location>
</feature>
<dbReference type="AlphaFoldDB" id="A0AAD7F2V6"/>
<evidence type="ECO:0000313" key="3">
    <source>
        <dbReference type="Proteomes" id="UP001218218"/>
    </source>
</evidence>
<sequence length="568" mass="63533">MALPHFEDFKPTEHPVPFQAGVNSPLGSTVQLGASGAGFLLFMGAEGCREILATNILVTPADPKSDSSHGAALLTLPFANSKSFSMQTKSKSKTKRRSLLPRPVVINVPPIETQRTQRRAKPSPASPVRRPAPDPKQEAQWILWTDELADIVLRPVSPTNEDVDTEDPAAEKETLAQDTERARVWEIVVLLAIEGMRESDRRAWFRDQCMQEKRELQEQRDRQGNMLDCVEYFSDWSGPEEYIDYDMKDPKERAVAADRRAAGIGPIMGGSQEVVRALKKSRRDKADELTQHCELEPAYKPPTPSAHEVRETDPDALHRKRLVVDLDRMRCKSVLRRLPGQQLFIPLLPGSRTVSPATASLTTTPRAKPAIDPSSMAGIPAFYREPDWSEASDNNEYDPASPLPYCPRWNISTQRLDAIWTAATTTTPETLAAREKEQAQIAANCAQAWRAQKKRAMAEQSAVGNYLKYIFLKEFTMGLGAMISTGNQQFLIHDLQQWKLLHRLGKSISVLACRQTTKIGTLTLTVSWVATGTEVRFVHTFQESLAYLGVGEEDDRHFWVVDGDATIH</sequence>
<dbReference type="EMBL" id="JARIHO010000003">
    <property type="protein sequence ID" value="KAJ7363877.1"/>
    <property type="molecule type" value="Genomic_DNA"/>
</dbReference>
<organism evidence="2 3">
    <name type="scientific">Mycena albidolilacea</name>
    <dbReference type="NCBI Taxonomy" id="1033008"/>
    <lineage>
        <taxon>Eukaryota</taxon>
        <taxon>Fungi</taxon>
        <taxon>Dikarya</taxon>
        <taxon>Basidiomycota</taxon>
        <taxon>Agaricomycotina</taxon>
        <taxon>Agaricomycetes</taxon>
        <taxon>Agaricomycetidae</taxon>
        <taxon>Agaricales</taxon>
        <taxon>Marasmiineae</taxon>
        <taxon>Mycenaceae</taxon>
        <taxon>Mycena</taxon>
    </lineage>
</organism>
<gene>
    <name evidence="2" type="ORF">DFH08DRAFT_798340</name>
</gene>
<reference evidence="2" key="1">
    <citation type="submission" date="2023-03" db="EMBL/GenBank/DDBJ databases">
        <title>Massive genome expansion in bonnet fungi (Mycena s.s.) driven by repeated elements and novel gene families across ecological guilds.</title>
        <authorList>
            <consortium name="Lawrence Berkeley National Laboratory"/>
            <person name="Harder C.B."/>
            <person name="Miyauchi S."/>
            <person name="Viragh M."/>
            <person name="Kuo A."/>
            <person name="Thoen E."/>
            <person name="Andreopoulos B."/>
            <person name="Lu D."/>
            <person name="Skrede I."/>
            <person name="Drula E."/>
            <person name="Henrissat B."/>
            <person name="Morin E."/>
            <person name="Kohler A."/>
            <person name="Barry K."/>
            <person name="LaButti K."/>
            <person name="Morin E."/>
            <person name="Salamov A."/>
            <person name="Lipzen A."/>
            <person name="Mereny Z."/>
            <person name="Hegedus B."/>
            <person name="Baldrian P."/>
            <person name="Stursova M."/>
            <person name="Weitz H."/>
            <person name="Taylor A."/>
            <person name="Grigoriev I.V."/>
            <person name="Nagy L.G."/>
            <person name="Martin F."/>
            <person name="Kauserud H."/>
        </authorList>
    </citation>
    <scope>NUCLEOTIDE SEQUENCE</scope>
    <source>
        <strain evidence="2">CBHHK002</strain>
    </source>
</reference>
<keyword evidence="3" id="KW-1185">Reference proteome</keyword>
<feature type="region of interest" description="Disordered" evidence="1">
    <location>
        <begin position="158"/>
        <end position="177"/>
    </location>
</feature>
<protein>
    <submittedName>
        <fullName evidence="2">Uncharacterized protein</fullName>
    </submittedName>
</protein>